<dbReference type="RefSeq" id="WP_091051764.1">
    <property type="nucleotide sequence ID" value="NZ_FNGF01000005.1"/>
</dbReference>
<accession>A0A1G9J535</accession>
<evidence type="ECO:0000313" key="2">
    <source>
        <dbReference type="Proteomes" id="UP000198662"/>
    </source>
</evidence>
<dbReference type="STRING" id="380244.SAMN05216298_3421"/>
<organism evidence="1 2">
    <name type="scientific">Glycomyces sambucus</name>
    <dbReference type="NCBI Taxonomy" id="380244"/>
    <lineage>
        <taxon>Bacteria</taxon>
        <taxon>Bacillati</taxon>
        <taxon>Actinomycetota</taxon>
        <taxon>Actinomycetes</taxon>
        <taxon>Glycomycetales</taxon>
        <taxon>Glycomycetaceae</taxon>
        <taxon>Glycomyces</taxon>
    </lineage>
</organism>
<proteinExistence type="predicted"/>
<gene>
    <name evidence="1" type="ORF">SAMN05216298_3421</name>
</gene>
<evidence type="ECO:0000313" key="1">
    <source>
        <dbReference type="EMBL" id="SDL32569.1"/>
    </source>
</evidence>
<name>A0A1G9J535_9ACTN</name>
<dbReference type="EMBL" id="FNGF01000005">
    <property type="protein sequence ID" value="SDL32569.1"/>
    <property type="molecule type" value="Genomic_DNA"/>
</dbReference>
<dbReference type="AlphaFoldDB" id="A0A1G9J535"/>
<protein>
    <submittedName>
        <fullName evidence="1">Uncharacterized protein</fullName>
    </submittedName>
</protein>
<reference evidence="2" key="1">
    <citation type="submission" date="2016-10" db="EMBL/GenBank/DDBJ databases">
        <authorList>
            <person name="Varghese N."/>
            <person name="Submissions S."/>
        </authorList>
    </citation>
    <scope>NUCLEOTIDE SEQUENCE [LARGE SCALE GENOMIC DNA]</scope>
    <source>
        <strain evidence="2">CGMCC 4.3147</strain>
    </source>
</reference>
<sequence>MAGQYAAKVEGLVERYGDRVRPPYAQGVRSAFSVGEWGLAAAELASALVADGIPVAADDKALFRELLGKIELSPDTPKDLAEQLRVEEPFEL</sequence>
<dbReference type="Proteomes" id="UP000198662">
    <property type="component" value="Unassembled WGS sequence"/>
</dbReference>
<keyword evidence="2" id="KW-1185">Reference proteome</keyword>